<dbReference type="RGD" id="1586489">
    <property type="gene designation" value="Cetn4"/>
</dbReference>
<organism evidence="6 7">
    <name type="scientific">Rattus norvegicus</name>
    <name type="common">Rat</name>
    <dbReference type="NCBI Taxonomy" id="10116"/>
    <lineage>
        <taxon>Eukaryota</taxon>
        <taxon>Metazoa</taxon>
        <taxon>Chordata</taxon>
        <taxon>Craniata</taxon>
        <taxon>Vertebrata</taxon>
        <taxon>Euteleostomi</taxon>
        <taxon>Mammalia</taxon>
        <taxon>Eutheria</taxon>
        <taxon>Euarchontoglires</taxon>
        <taxon>Glires</taxon>
        <taxon>Rodentia</taxon>
        <taxon>Myomorpha</taxon>
        <taxon>Muroidea</taxon>
        <taxon>Muridae</taxon>
        <taxon>Murinae</taxon>
        <taxon>Rattus</taxon>
    </lineage>
</organism>
<evidence type="ECO:0000256" key="3">
    <source>
        <dbReference type="ARBA" id="ARBA00022737"/>
    </source>
</evidence>
<dbReference type="GO" id="GO:0005815">
    <property type="term" value="C:microtubule organizing center"/>
    <property type="evidence" value="ECO:0007669"/>
    <property type="project" value="UniProtKB-ARBA"/>
</dbReference>
<dbReference type="PaxDb" id="10116-ENSRNOP00000062242"/>
<dbReference type="SUPFAM" id="SSF47473">
    <property type="entry name" value="EF-hand"/>
    <property type="match status" value="1"/>
</dbReference>
<reference evidence="6" key="3">
    <citation type="submission" date="2025-09" db="UniProtKB">
        <authorList>
            <consortium name="Ensembl"/>
        </authorList>
    </citation>
    <scope>IDENTIFICATION</scope>
    <source>
        <strain evidence="6">Brown Norway</strain>
    </source>
</reference>
<dbReference type="PANTHER" id="PTHR23048:SF59">
    <property type="entry name" value="EF-HAND SUPERFAMILY PROTEIN"/>
    <property type="match status" value="1"/>
</dbReference>
<dbReference type="VEuPathDB" id="HostDB:ENSRNOG00000026162"/>
<dbReference type="InterPro" id="IPR011992">
    <property type="entry name" value="EF-hand-dom_pair"/>
</dbReference>
<dbReference type="Pfam" id="PF00036">
    <property type="entry name" value="EF-hand_1"/>
    <property type="match status" value="1"/>
</dbReference>
<dbReference type="GO" id="GO:0005509">
    <property type="term" value="F:calcium ion binding"/>
    <property type="evidence" value="ECO:0007669"/>
    <property type="project" value="InterPro"/>
</dbReference>
<dbReference type="Ensembl" id="ENSRNOT00000065384.5">
    <property type="protein sequence ID" value="ENSRNOP00000062242.3"/>
    <property type="gene ID" value="ENSRNOG00000026162.9"/>
</dbReference>
<feature type="domain" description="EF-hand" evidence="5">
    <location>
        <begin position="87"/>
        <end position="122"/>
    </location>
</feature>
<dbReference type="SMART" id="SM00054">
    <property type="entry name" value="EFh"/>
    <property type="match status" value="3"/>
</dbReference>
<dbReference type="PROSITE" id="PS50222">
    <property type="entry name" value="EF_HAND_2"/>
    <property type="match status" value="2"/>
</dbReference>
<proteinExistence type="inferred from homology"/>
<dbReference type="Gene3D" id="1.10.238.10">
    <property type="entry name" value="EF-hand"/>
    <property type="match status" value="2"/>
</dbReference>
<evidence type="ECO:0000256" key="4">
    <source>
        <dbReference type="ARBA" id="ARBA00022837"/>
    </source>
</evidence>
<dbReference type="Proteomes" id="UP000002494">
    <property type="component" value="Chromosome 2"/>
</dbReference>
<evidence type="ECO:0000259" key="5">
    <source>
        <dbReference type="PROSITE" id="PS50222"/>
    </source>
</evidence>
<dbReference type="Bgee" id="ENSRNOG00000026162">
    <property type="expression patterns" value="Expressed in testis and 19 other cell types or tissues"/>
</dbReference>
<dbReference type="PROSITE" id="PS00039">
    <property type="entry name" value="DEAD_ATP_HELICASE"/>
    <property type="match status" value="1"/>
</dbReference>
<dbReference type="PANTHER" id="PTHR23048">
    <property type="entry name" value="MYOSIN LIGHT CHAIN 1, 3"/>
    <property type="match status" value="1"/>
</dbReference>
<reference evidence="6" key="1">
    <citation type="submission" date="2024-01" db="EMBL/GenBank/DDBJ databases">
        <title>GRCr8: a new rat reference genome assembly contstructed from accurate long reads and long range scaffolding.</title>
        <authorList>
            <person name="Doris P.A."/>
            <person name="Kalbfleisch T."/>
            <person name="Li K."/>
            <person name="Howe K."/>
            <person name="Wood J."/>
        </authorList>
    </citation>
    <scope>NUCLEOTIDE SEQUENCE [LARGE SCALE GENOMIC DNA]</scope>
    <source>
        <strain evidence="6">Brown Norway</strain>
    </source>
</reference>
<evidence type="ECO:0000313" key="8">
    <source>
        <dbReference type="RGD" id="1586489"/>
    </source>
</evidence>
<gene>
    <name evidence="6 8" type="primary">Cetn4</name>
</gene>
<evidence type="ECO:0000256" key="2">
    <source>
        <dbReference type="ARBA" id="ARBA00022723"/>
    </source>
</evidence>
<protein>
    <submittedName>
        <fullName evidence="6">Centrin 4</fullName>
    </submittedName>
</protein>
<comment type="similarity">
    <text evidence="1">Belongs to the centrin family.</text>
</comment>
<keyword evidence="2" id="KW-0479">Metal-binding</keyword>
<accession>F1LTY0</accession>
<name>F1LTY0_RAT</name>
<reference evidence="6" key="2">
    <citation type="submission" date="2025-08" db="UniProtKB">
        <authorList>
            <consortium name="Ensembl"/>
        </authorList>
    </citation>
    <scope>IDENTIFICATION</scope>
    <source>
        <strain evidence="6">Brown Norway</strain>
    </source>
</reference>
<evidence type="ECO:0000256" key="1">
    <source>
        <dbReference type="ARBA" id="ARBA00005253"/>
    </source>
</evidence>
<keyword evidence="3" id="KW-0677">Repeat</keyword>
<dbReference type="Pfam" id="PF13499">
    <property type="entry name" value="EF-hand_7"/>
    <property type="match status" value="1"/>
</dbReference>
<dbReference type="AGR" id="RGD:1586489"/>
<evidence type="ECO:0000313" key="7">
    <source>
        <dbReference type="Proteomes" id="UP000002494"/>
    </source>
</evidence>
<dbReference type="InterPro" id="IPR050230">
    <property type="entry name" value="CALM/Myosin/TropC-like"/>
</dbReference>
<dbReference type="GeneTree" id="ENSGT00940000162309"/>
<dbReference type="AlphaFoldDB" id="F1LTY0"/>
<dbReference type="eggNOG" id="KOG0028">
    <property type="taxonomic scope" value="Eukaryota"/>
</dbReference>
<dbReference type="CDD" id="cd00051">
    <property type="entry name" value="EFh"/>
    <property type="match status" value="1"/>
</dbReference>
<dbReference type="FunFam" id="1.10.238.10:FF:000070">
    <property type="entry name" value="Centrin-1"/>
    <property type="match status" value="1"/>
</dbReference>
<sequence length="122" mass="14062">MASSHRTTLDQWKKKAAKVELNDTQKQEIKEAFDLFDIDGSGTIDLKELKIAMRALGFEPKKEEVKQLITEIDKEGTGTICFEDFFAIMSIKMEMLDEADRDGDGEINEEEFLKMMRKTSLY</sequence>
<dbReference type="STRING" id="10116.ENSRNOP00000062242"/>
<feature type="domain" description="EF-hand" evidence="5">
    <location>
        <begin position="24"/>
        <end position="59"/>
    </location>
</feature>
<dbReference type="HOGENOM" id="CLU_061288_18_2_1"/>
<keyword evidence="7" id="KW-1185">Reference proteome</keyword>
<dbReference type="InParanoid" id="F1LTY0"/>
<dbReference type="InterPro" id="IPR018247">
    <property type="entry name" value="EF_Hand_1_Ca_BS"/>
</dbReference>
<keyword evidence="4" id="KW-0106">Calcium</keyword>
<evidence type="ECO:0000313" key="6">
    <source>
        <dbReference type="Ensembl" id="ENSRNOP00000062242.3"/>
    </source>
</evidence>
<dbReference type="InterPro" id="IPR002048">
    <property type="entry name" value="EF_hand_dom"/>
</dbReference>
<dbReference type="PROSITE" id="PS00018">
    <property type="entry name" value="EF_HAND_1"/>
    <property type="match status" value="2"/>
</dbReference>
<dbReference type="InterPro" id="IPR000629">
    <property type="entry name" value="RNA-helicase_DEAD-box_CS"/>
</dbReference>